<keyword evidence="1" id="KW-0418">Kinase</keyword>
<dbReference type="Proteomes" id="UP000002320">
    <property type="component" value="Unassembled WGS sequence"/>
</dbReference>
<proteinExistence type="predicted"/>
<protein>
    <submittedName>
        <fullName evidence="1 2">Numb-associated kinase</fullName>
    </submittedName>
</protein>
<name>B0WNK7_CULQU</name>
<keyword evidence="3" id="KW-1185">Reference proteome</keyword>
<dbReference type="KEGG" id="cqu:CpipJ_CPIJ008552"/>
<gene>
    <name evidence="2" type="primary">6040970</name>
    <name evidence="1" type="ORF">CpipJ_CPIJ008552</name>
</gene>
<dbReference type="AlphaFoldDB" id="B0WNK7"/>
<accession>B0WNK7</accession>
<evidence type="ECO:0000313" key="3">
    <source>
        <dbReference type="Proteomes" id="UP000002320"/>
    </source>
</evidence>
<dbReference type="EnsemblMetazoa" id="CPIJ008552-RA">
    <property type="protein sequence ID" value="CPIJ008552-PA"/>
    <property type="gene ID" value="CPIJ008552"/>
</dbReference>
<reference evidence="2" key="2">
    <citation type="submission" date="2021-02" db="UniProtKB">
        <authorList>
            <consortium name="EnsemblMetazoa"/>
        </authorList>
    </citation>
    <scope>IDENTIFICATION</scope>
    <source>
        <strain evidence="2">JHB</strain>
    </source>
</reference>
<reference evidence="1" key="1">
    <citation type="submission" date="2007-03" db="EMBL/GenBank/DDBJ databases">
        <title>Annotation of Culex pipiens quinquefasciatus.</title>
        <authorList>
            <consortium name="The Broad Institute Genome Sequencing Platform"/>
            <person name="Atkinson P.W."/>
            <person name="Hemingway J."/>
            <person name="Christensen B.M."/>
            <person name="Higgs S."/>
            <person name="Kodira C."/>
            <person name="Hannick L."/>
            <person name="Megy K."/>
            <person name="O'Leary S."/>
            <person name="Pearson M."/>
            <person name="Haas B.J."/>
            <person name="Mauceli E."/>
            <person name="Wortman J.R."/>
            <person name="Lee N.H."/>
            <person name="Guigo R."/>
            <person name="Stanke M."/>
            <person name="Alvarado L."/>
            <person name="Amedeo P."/>
            <person name="Antoine C.H."/>
            <person name="Arensburger P."/>
            <person name="Bidwell S.L."/>
            <person name="Crawford M."/>
            <person name="Camaro F."/>
            <person name="Devon K."/>
            <person name="Engels R."/>
            <person name="Hammond M."/>
            <person name="Howarth C."/>
            <person name="Koehrsen M."/>
            <person name="Lawson D."/>
            <person name="Montgomery P."/>
            <person name="Nene V."/>
            <person name="Nusbaum C."/>
            <person name="Puiu D."/>
            <person name="Romero-Severson J."/>
            <person name="Severson D.W."/>
            <person name="Shumway M."/>
            <person name="Sisk P."/>
            <person name="Stolte C."/>
            <person name="Zeng Q."/>
            <person name="Eisenstadt E."/>
            <person name="Fraser-Liggett C."/>
            <person name="Strausberg R."/>
            <person name="Galagan J."/>
            <person name="Birren B."/>
            <person name="Collins F.H."/>
        </authorList>
    </citation>
    <scope>NUCLEOTIDE SEQUENCE [LARGE SCALE GENOMIC DNA]</scope>
    <source>
        <strain evidence="1">JHB</strain>
    </source>
</reference>
<dbReference type="EMBL" id="DS232012">
    <property type="protein sequence ID" value="EDS31834.1"/>
    <property type="molecule type" value="Genomic_DNA"/>
</dbReference>
<keyword evidence="1" id="KW-0808">Transferase</keyword>
<dbReference type="GO" id="GO:0016301">
    <property type="term" value="F:kinase activity"/>
    <property type="evidence" value="ECO:0007669"/>
    <property type="project" value="UniProtKB-KW"/>
</dbReference>
<sequence>MVPDITWTWFNRSLTPNPSFFSPENIVIDGGYSTQLATHVSQTALGKDVLWSSAAGVLLDQMTGRFWISFQCYSGDNFAHGETANKSWILSACR</sequence>
<evidence type="ECO:0000313" key="1">
    <source>
        <dbReference type="EMBL" id="EDS31834.1"/>
    </source>
</evidence>
<organism>
    <name type="scientific">Culex quinquefasciatus</name>
    <name type="common">Southern house mosquito</name>
    <name type="synonym">Culex pungens</name>
    <dbReference type="NCBI Taxonomy" id="7176"/>
    <lineage>
        <taxon>Eukaryota</taxon>
        <taxon>Metazoa</taxon>
        <taxon>Ecdysozoa</taxon>
        <taxon>Arthropoda</taxon>
        <taxon>Hexapoda</taxon>
        <taxon>Insecta</taxon>
        <taxon>Pterygota</taxon>
        <taxon>Neoptera</taxon>
        <taxon>Endopterygota</taxon>
        <taxon>Diptera</taxon>
        <taxon>Nematocera</taxon>
        <taxon>Culicoidea</taxon>
        <taxon>Culicidae</taxon>
        <taxon>Culicinae</taxon>
        <taxon>Culicini</taxon>
        <taxon>Culex</taxon>
        <taxon>Culex</taxon>
    </lineage>
</organism>
<dbReference type="InParanoid" id="B0WNK7"/>
<evidence type="ECO:0000313" key="2">
    <source>
        <dbReference type="EnsemblMetazoa" id="CPIJ008552-PA"/>
    </source>
</evidence>
<dbReference type="VEuPathDB" id="VectorBase:CPIJ008552"/>
<dbReference type="HOGENOM" id="CLU_2388388_0_0_1"/>